<evidence type="ECO:0000313" key="2">
    <source>
        <dbReference type="Proteomes" id="UP000008385"/>
    </source>
</evidence>
<dbReference type="STRING" id="365046.Rta_29440"/>
<gene>
    <name evidence="1" type="ordered locus">Rta_29440</name>
</gene>
<organism evidence="1 2">
    <name type="scientific">Ramlibacter tataouinensis (strain ATCC BAA-407 / DSM 14655 / LMG 21543 / TTB310)</name>
    <dbReference type="NCBI Taxonomy" id="365046"/>
    <lineage>
        <taxon>Bacteria</taxon>
        <taxon>Pseudomonadati</taxon>
        <taxon>Pseudomonadota</taxon>
        <taxon>Betaproteobacteria</taxon>
        <taxon>Burkholderiales</taxon>
        <taxon>Comamonadaceae</taxon>
        <taxon>Ramlibacter</taxon>
    </lineage>
</organism>
<reference evidence="2" key="1">
    <citation type="submission" date="2006-01" db="EMBL/GenBank/DDBJ databases">
        <title>Genome of the cyst-dividing bacterium Ramlibacter tataouinensis.</title>
        <authorList>
            <person name="Barakat M."/>
            <person name="Ortet P."/>
            <person name="De Luca G."/>
            <person name="Jourlin-Castelli C."/>
            <person name="Ansaldi M."/>
            <person name="Py B."/>
            <person name="Fichant G."/>
            <person name="Coutinho P."/>
            <person name="Voulhoux R."/>
            <person name="Bastien O."/>
            <person name="Roy S."/>
            <person name="Marechal E."/>
            <person name="Henrissat B."/>
            <person name="Quentin Y."/>
            <person name="Noirot P."/>
            <person name="Filloux A."/>
            <person name="Mejean V."/>
            <person name="DuBow M."/>
            <person name="Barras F."/>
            <person name="Heulin T."/>
        </authorList>
    </citation>
    <scope>NUCLEOTIDE SEQUENCE [LARGE SCALE GENOMIC DNA]</scope>
    <source>
        <strain evidence="2">ATCC BAA-407 / DSM 14655 / LMG 21543 / TTB310</strain>
    </source>
</reference>
<keyword evidence="2" id="KW-1185">Reference proteome</keyword>
<dbReference type="HOGENOM" id="CLU_3332044_0_0_4"/>
<evidence type="ECO:0000313" key="1">
    <source>
        <dbReference type="EMBL" id="AEG94047.1"/>
    </source>
</evidence>
<dbReference type="Proteomes" id="UP000008385">
    <property type="component" value="Chromosome"/>
</dbReference>
<dbReference type="KEGG" id="rta:Rta_29440"/>
<proteinExistence type="predicted"/>
<name>F5Y6H3_RAMTT</name>
<dbReference type="AlphaFoldDB" id="F5Y6H3"/>
<reference evidence="1 2" key="2">
    <citation type="journal article" date="2011" name="PLoS ONE">
        <title>The Cyst-Dividing Bacterium Ramlibacter tataouinensis TTB310 Genome Reveals a Well-Stocked Toolbox for Adaptation to a Desert Environment.</title>
        <authorList>
            <person name="De Luca G."/>
            <person name="Barakat M."/>
            <person name="Ortet P."/>
            <person name="Fochesato S."/>
            <person name="Jourlin-Castelli C."/>
            <person name="Ansaldi M."/>
            <person name="Py B."/>
            <person name="Fichant G."/>
            <person name="Coutinho P.M."/>
            <person name="Voulhoux R."/>
            <person name="Bastien O."/>
            <person name="Marechal E."/>
            <person name="Henrissat B."/>
            <person name="Quentin Y."/>
            <person name="Noirot P."/>
            <person name="Filloux A."/>
            <person name="Mejean V."/>
            <person name="Dubow M.S."/>
            <person name="Barras F."/>
            <person name="Barbe V."/>
            <person name="Weissenbach J."/>
            <person name="Mihalcescu I."/>
            <person name="Vermeglio A."/>
            <person name="Achouak W."/>
            <person name="Heulin T."/>
        </authorList>
    </citation>
    <scope>NUCLEOTIDE SEQUENCE [LARGE SCALE GENOMIC DNA]</scope>
    <source>
        <strain evidence="2">ATCC BAA-407 / DSM 14655 / LMG 21543 / TTB310</strain>
    </source>
</reference>
<sequence length="38" mass="4233">MRTAFIARQEQQKFPLAPEPTLHVADLQVLADRLLSGA</sequence>
<protein>
    <submittedName>
        <fullName evidence="1">Uncharacterized protein</fullName>
    </submittedName>
</protein>
<dbReference type="EMBL" id="CP000245">
    <property type="protein sequence ID" value="AEG94047.1"/>
    <property type="molecule type" value="Genomic_DNA"/>
</dbReference>
<accession>F5Y6H3</accession>